<evidence type="ECO:0000313" key="2">
    <source>
        <dbReference type="Proteomes" id="UP000828941"/>
    </source>
</evidence>
<reference evidence="1 2" key="1">
    <citation type="journal article" date="2022" name="DNA Res.">
        <title>Chromosomal-level genome assembly of the orchid tree Bauhinia variegata (Leguminosae; Cercidoideae) supports the allotetraploid origin hypothesis of Bauhinia.</title>
        <authorList>
            <person name="Zhong Y."/>
            <person name="Chen Y."/>
            <person name="Zheng D."/>
            <person name="Pang J."/>
            <person name="Liu Y."/>
            <person name="Luo S."/>
            <person name="Meng S."/>
            <person name="Qian L."/>
            <person name="Wei D."/>
            <person name="Dai S."/>
            <person name="Zhou R."/>
        </authorList>
    </citation>
    <scope>NUCLEOTIDE SEQUENCE [LARGE SCALE GENOMIC DNA]</scope>
    <source>
        <strain evidence="1">BV-YZ2020</strain>
    </source>
</reference>
<dbReference type="Proteomes" id="UP000828941">
    <property type="component" value="Chromosome 5"/>
</dbReference>
<sequence length="237" mass="25122">MLSNRNFGGNKSCLQGFCSLLFQSEKMQQTPQMIPMMPSFPPTNITTEQIQKYLDENKKLILAILDNQNIGKLAECAQYQAQLQKNLMYLAAIADAQPQAPAMPPQMAPHPAMQPGYYMQHPQAAAAMAQQPGIFPPKMPLQFGNPHQMQDPQQQLHQQAIQGQMVMRPGGINNGMHPMHAEAALGGGSSGGPSSAAALNDTRGGSKQDASEAGTTGGDGQGGPTAGHTSGDGEDGK</sequence>
<organism evidence="1 2">
    <name type="scientific">Bauhinia variegata</name>
    <name type="common">Purple orchid tree</name>
    <name type="synonym">Phanera variegata</name>
    <dbReference type="NCBI Taxonomy" id="167791"/>
    <lineage>
        <taxon>Eukaryota</taxon>
        <taxon>Viridiplantae</taxon>
        <taxon>Streptophyta</taxon>
        <taxon>Embryophyta</taxon>
        <taxon>Tracheophyta</taxon>
        <taxon>Spermatophyta</taxon>
        <taxon>Magnoliopsida</taxon>
        <taxon>eudicotyledons</taxon>
        <taxon>Gunneridae</taxon>
        <taxon>Pentapetalae</taxon>
        <taxon>rosids</taxon>
        <taxon>fabids</taxon>
        <taxon>Fabales</taxon>
        <taxon>Fabaceae</taxon>
        <taxon>Cercidoideae</taxon>
        <taxon>Cercideae</taxon>
        <taxon>Bauhiniinae</taxon>
        <taxon>Bauhinia</taxon>
    </lineage>
</organism>
<dbReference type="EMBL" id="CM039430">
    <property type="protein sequence ID" value="KAI4345060.1"/>
    <property type="molecule type" value="Genomic_DNA"/>
</dbReference>
<evidence type="ECO:0000313" key="1">
    <source>
        <dbReference type="EMBL" id="KAI4345060.1"/>
    </source>
</evidence>
<accession>A0ACB9P9A7</accession>
<keyword evidence="2" id="KW-1185">Reference proteome</keyword>
<comment type="caution">
    <text evidence="1">The sequence shown here is derived from an EMBL/GenBank/DDBJ whole genome shotgun (WGS) entry which is preliminary data.</text>
</comment>
<name>A0ACB9P9A7_BAUVA</name>
<proteinExistence type="predicted"/>
<protein>
    <submittedName>
        <fullName evidence="1">Uncharacterized protein</fullName>
    </submittedName>
</protein>
<gene>
    <name evidence="1" type="ORF">L6164_012228</name>
</gene>